<reference evidence="3 4" key="1">
    <citation type="submission" date="2018-01" db="EMBL/GenBank/DDBJ databases">
        <title>Whole genome sequencing of Histamine producing bacteria.</title>
        <authorList>
            <person name="Butler K."/>
        </authorList>
    </citation>
    <scope>NUCLEOTIDE SEQUENCE [LARGE SCALE GENOMIC DNA]</scope>
    <source>
        <strain evidence="3 4">DSM 24669</strain>
    </source>
</reference>
<feature type="domain" description="DUF4397" evidence="2">
    <location>
        <begin position="150"/>
        <end position="228"/>
    </location>
</feature>
<gene>
    <name evidence="3" type="ORF">C9I94_05115</name>
</gene>
<dbReference type="EMBL" id="PYLZ01000002">
    <property type="protein sequence ID" value="PSW25944.1"/>
    <property type="molecule type" value="Genomic_DNA"/>
</dbReference>
<comment type="caution">
    <text evidence="3">The sequence shown here is derived from an EMBL/GenBank/DDBJ whole genome shotgun (WGS) entry which is preliminary data.</text>
</comment>
<evidence type="ECO:0000259" key="2">
    <source>
        <dbReference type="Pfam" id="PF14344"/>
    </source>
</evidence>
<evidence type="ECO:0000313" key="3">
    <source>
        <dbReference type="EMBL" id="PSW25944.1"/>
    </source>
</evidence>
<accession>A0A0J8V662</accession>
<dbReference type="STRING" id="680026.AB733_21695"/>
<evidence type="ECO:0000256" key="1">
    <source>
        <dbReference type="SAM" id="SignalP"/>
    </source>
</evidence>
<feature type="signal peptide" evidence="1">
    <location>
        <begin position="1"/>
        <end position="22"/>
    </location>
</feature>
<keyword evidence="4" id="KW-1185">Reference proteome</keyword>
<protein>
    <submittedName>
        <fullName evidence="3">DUF4397 domain-containing protein</fullName>
    </submittedName>
</protein>
<keyword evidence="1" id="KW-0732">Signal</keyword>
<feature type="chain" id="PRO_5030008984" evidence="1">
    <location>
        <begin position="23"/>
        <end position="239"/>
    </location>
</feature>
<organism evidence="3 4">
    <name type="scientific">Photobacterium swingsii</name>
    <dbReference type="NCBI Taxonomy" id="680026"/>
    <lineage>
        <taxon>Bacteria</taxon>
        <taxon>Pseudomonadati</taxon>
        <taxon>Pseudomonadota</taxon>
        <taxon>Gammaproteobacteria</taxon>
        <taxon>Vibrionales</taxon>
        <taxon>Vibrionaceae</taxon>
        <taxon>Photobacterium</taxon>
    </lineage>
</organism>
<dbReference type="AlphaFoldDB" id="A0A0J8V662"/>
<dbReference type="Proteomes" id="UP000240481">
    <property type="component" value="Unassembled WGS sequence"/>
</dbReference>
<dbReference type="Pfam" id="PF14344">
    <property type="entry name" value="DUF4397"/>
    <property type="match status" value="2"/>
</dbReference>
<feature type="domain" description="DUF4397" evidence="2">
    <location>
        <begin position="33"/>
        <end position="142"/>
    </location>
</feature>
<sequence length="239" mass="25225">MKAWLKVCLFALAAAFITGCNDDDDSSMTPTEAQLRVVHGSADAPAVDILVNDAAAFTNKSFKDVTEYAMLPPATYNVKVVGAGTTTAVFEADIPVEANKKYSAIALDKFTGGTGPFTVILLEDNVEVKDDMAQLRLIHGSAFANDASTAGVDIYVTAPQADITNLTPNVSALVFKKDTGYVALPAGQYEVSLTPTGTKTVVKMVTIDLENGKVYNAIASDTDANFAAVDLILLDAFVE</sequence>
<proteinExistence type="predicted"/>
<name>A0A0J8V662_9GAMM</name>
<evidence type="ECO:0000313" key="4">
    <source>
        <dbReference type="Proteomes" id="UP000240481"/>
    </source>
</evidence>
<dbReference type="InterPro" id="IPR025510">
    <property type="entry name" value="DUF4397"/>
</dbReference>
<dbReference type="PROSITE" id="PS51257">
    <property type="entry name" value="PROKAR_LIPOPROTEIN"/>
    <property type="match status" value="1"/>
</dbReference>
<dbReference type="RefSeq" id="WP_048900668.1">
    <property type="nucleotide sequence ID" value="NZ_AP024852.1"/>
</dbReference>
<dbReference type="OrthoDB" id="9783299at2"/>